<proteinExistence type="predicted"/>
<sequence length="101" mass="10342">MHSAMTALFVGVLACALLLAAAAPAPEDAAAATPATTAAPPTQPGPLAQAFETLLKEGPERAKKFGEGLRSNAEKIRGRLQEDLAKIVAPPASPTKDTPKE</sequence>
<dbReference type="Proteomes" id="UP000504606">
    <property type="component" value="Unplaced"/>
</dbReference>
<dbReference type="GeneID" id="113212397"/>
<evidence type="ECO:0000313" key="4">
    <source>
        <dbReference type="RefSeq" id="XP_052122863.1"/>
    </source>
</evidence>
<feature type="region of interest" description="Disordered" evidence="1">
    <location>
        <begin position="26"/>
        <end position="46"/>
    </location>
</feature>
<dbReference type="AlphaFoldDB" id="A0A9C6U7H1"/>
<feature type="signal peptide" evidence="2">
    <location>
        <begin position="1"/>
        <end position="22"/>
    </location>
</feature>
<organism evidence="3 4">
    <name type="scientific">Frankliniella occidentalis</name>
    <name type="common">Western flower thrips</name>
    <name type="synonym">Euthrips occidentalis</name>
    <dbReference type="NCBI Taxonomy" id="133901"/>
    <lineage>
        <taxon>Eukaryota</taxon>
        <taxon>Metazoa</taxon>
        <taxon>Ecdysozoa</taxon>
        <taxon>Arthropoda</taxon>
        <taxon>Hexapoda</taxon>
        <taxon>Insecta</taxon>
        <taxon>Pterygota</taxon>
        <taxon>Neoptera</taxon>
        <taxon>Paraneoptera</taxon>
        <taxon>Thysanoptera</taxon>
        <taxon>Terebrantia</taxon>
        <taxon>Thripoidea</taxon>
        <taxon>Thripidae</taxon>
        <taxon>Frankliniella</taxon>
    </lineage>
</organism>
<accession>A0A9C6U7H1</accession>
<keyword evidence="2" id="KW-0732">Signal</keyword>
<keyword evidence="3" id="KW-1185">Reference proteome</keyword>
<gene>
    <name evidence="4" type="primary">LOC113212397</name>
</gene>
<reference evidence="4" key="1">
    <citation type="submission" date="2025-08" db="UniProtKB">
        <authorList>
            <consortium name="RefSeq"/>
        </authorList>
    </citation>
    <scope>IDENTIFICATION</scope>
    <source>
        <tissue evidence="4">Whole organism</tissue>
    </source>
</reference>
<dbReference type="KEGG" id="foc:113212397"/>
<evidence type="ECO:0000256" key="2">
    <source>
        <dbReference type="SAM" id="SignalP"/>
    </source>
</evidence>
<dbReference type="RefSeq" id="XP_052122863.1">
    <property type="nucleotide sequence ID" value="XM_052266903.1"/>
</dbReference>
<feature type="region of interest" description="Disordered" evidence="1">
    <location>
        <begin position="81"/>
        <end position="101"/>
    </location>
</feature>
<evidence type="ECO:0000256" key="1">
    <source>
        <dbReference type="SAM" id="MobiDB-lite"/>
    </source>
</evidence>
<feature type="chain" id="PRO_5039115759" evidence="2">
    <location>
        <begin position="23"/>
        <end position="101"/>
    </location>
</feature>
<name>A0A9C6U7H1_FRAOC</name>
<protein>
    <submittedName>
        <fullName evidence="4">Uncharacterized protein LOC113212397</fullName>
    </submittedName>
</protein>
<evidence type="ECO:0000313" key="3">
    <source>
        <dbReference type="Proteomes" id="UP000504606"/>
    </source>
</evidence>